<proteinExistence type="predicted"/>
<feature type="region of interest" description="Disordered" evidence="1">
    <location>
        <begin position="48"/>
        <end position="71"/>
    </location>
</feature>
<feature type="region of interest" description="Disordered" evidence="1">
    <location>
        <begin position="319"/>
        <end position="439"/>
    </location>
</feature>
<accession>A0AAP0HSE4</accession>
<dbReference type="AlphaFoldDB" id="A0AAP0HSE4"/>
<name>A0AAP0HSE4_9MAGN</name>
<feature type="compositionally biased region" description="Basic and acidic residues" evidence="1">
    <location>
        <begin position="199"/>
        <end position="211"/>
    </location>
</feature>
<feature type="compositionally biased region" description="Polar residues" evidence="1">
    <location>
        <begin position="86"/>
        <end position="95"/>
    </location>
</feature>
<feature type="compositionally biased region" description="Basic and acidic residues" evidence="1">
    <location>
        <begin position="237"/>
        <end position="249"/>
    </location>
</feature>
<evidence type="ECO:0000256" key="1">
    <source>
        <dbReference type="SAM" id="MobiDB-lite"/>
    </source>
</evidence>
<feature type="compositionally biased region" description="Basic and acidic residues" evidence="1">
    <location>
        <begin position="334"/>
        <end position="343"/>
    </location>
</feature>
<feature type="region of interest" description="Disordered" evidence="1">
    <location>
        <begin position="76"/>
        <end position="95"/>
    </location>
</feature>
<evidence type="ECO:0000313" key="3">
    <source>
        <dbReference type="Proteomes" id="UP001419268"/>
    </source>
</evidence>
<feature type="compositionally biased region" description="Basic residues" evidence="1">
    <location>
        <begin position="383"/>
        <end position="407"/>
    </location>
</feature>
<feature type="compositionally biased region" description="Basic and acidic residues" evidence="1">
    <location>
        <begin position="152"/>
        <end position="169"/>
    </location>
</feature>
<keyword evidence="3" id="KW-1185">Reference proteome</keyword>
<comment type="caution">
    <text evidence="2">The sequence shown here is derived from an EMBL/GenBank/DDBJ whole genome shotgun (WGS) entry which is preliminary data.</text>
</comment>
<feature type="compositionally biased region" description="Basic and acidic residues" evidence="1">
    <location>
        <begin position="48"/>
        <end position="62"/>
    </location>
</feature>
<dbReference type="Proteomes" id="UP001419268">
    <property type="component" value="Unassembled WGS sequence"/>
</dbReference>
<sequence length="477" mass="51731">MVFSSPNLPRLLLHRASQSSRICLCEEVIFSVTDLEDLSDEICVHDRERGSAGGKGRSDGGSRRATTAARGLARRAVAGAVESKSRTASAEVGSNGSAALQRELIAGDAEAGEELDGRQRRPASSAAVTRPIGNANGRAGVSSGQRAVALARQRETVGDTGEQLRRRGSDGAATGRIGSDEPAATRRNAKELTSGGGGGDRRPAATGERRRGCDAMNGAVARCRPVGCAISTKSRRRDGVRGSGDDQRKARVRRSWQREQPHSVLRFHHGVFVDWRSRRSPARHGGARLVAEEPTLRVRWGYGLGRVWPGRTASRELAHASARCSNEPMAGDAGSRREPEHGRQPASWCERQAMTRPISGANRQREVAATRQPSAGERQRDGRRFRRAKLRRGGGQRGKNRNRRRRTWGGDARRNAEELTGAARGGDRSGGAAATTSERKAWCDAMNSAVARCRRSSDARFRRNRDDAIEVRFISSD</sequence>
<feature type="region of interest" description="Disordered" evidence="1">
    <location>
        <begin position="233"/>
        <end position="257"/>
    </location>
</feature>
<gene>
    <name evidence="2" type="ORF">Scep_025369</name>
</gene>
<evidence type="ECO:0000313" key="2">
    <source>
        <dbReference type="EMBL" id="KAK9093900.1"/>
    </source>
</evidence>
<reference evidence="2 3" key="1">
    <citation type="submission" date="2024-01" db="EMBL/GenBank/DDBJ databases">
        <title>Genome assemblies of Stephania.</title>
        <authorList>
            <person name="Yang L."/>
        </authorList>
    </citation>
    <scope>NUCLEOTIDE SEQUENCE [LARGE SCALE GENOMIC DNA]</scope>
    <source>
        <strain evidence="2">JXDWG</strain>
        <tissue evidence="2">Leaf</tissue>
    </source>
</reference>
<dbReference type="EMBL" id="JBBNAG010000011">
    <property type="protein sequence ID" value="KAK9093900.1"/>
    <property type="molecule type" value="Genomic_DNA"/>
</dbReference>
<organism evidence="2 3">
    <name type="scientific">Stephania cephalantha</name>
    <dbReference type="NCBI Taxonomy" id="152367"/>
    <lineage>
        <taxon>Eukaryota</taxon>
        <taxon>Viridiplantae</taxon>
        <taxon>Streptophyta</taxon>
        <taxon>Embryophyta</taxon>
        <taxon>Tracheophyta</taxon>
        <taxon>Spermatophyta</taxon>
        <taxon>Magnoliopsida</taxon>
        <taxon>Ranunculales</taxon>
        <taxon>Menispermaceae</taxon>
        <taxon>Menispermoideae</taxon>
        <taxon>Cissampelideae</taxon>
        <taxon>Stephania</taxon>
    </lineage>
</organism>
<protein>
    <submittedName>
        <fullName evidence="2">Uncharacterized protein</fullName>
    </submittedName>
</protein>
<feature type="region of interest" description="Disordered" evidence="1">
    <location>
        <begin position="112"/>
        <end position="211"/>
    </location>
</feature>